<gene>
    <name evidence="3" type="primary">dprA</name>
    <name evidence="3" type="ORF">Daura_07820</name>
</gene>
<dbReference type="InterPro" id="IPR003488">
    <property type="entry name" value="DprA"/>
</dbReference>
<evidence type="ECO:0000313" key="4">
    <source>
        <dbReference type="Proteomes" id="UP001058003"/>
    </source>
</evidence>
<evidence type="ECO:0000256" key="1">
    <source>
        <dbReference type="ARBA" id="ARBA00006525"/>
    </source>
</evidence>
<sequence length="400" mass="42057">MSTTDRAARLALAHLVEPGSRELGLLVRRESAPEALTMALHGVGVGEPLAGAVQARLDAAGLGPRTGSADAWTAHVADTLAAAMTQRAGELGARIVTAADDEWPAALDDLTRVSRDGDALRRDTDPPLCLWLRGPVRLDEVLERSVSVVGARAVTGYGQFVASEFAFGLAERGWTVVSGGALGVDVTAHRGALAAGGVTCAVLACGIDQVYPVSNSAVFERIAEEGLLITEWPPGTRPHRTRFLTRNRVIAAATRGTVMVEAGSRSGARNTLSYARRLERSAMVVPGPVTSAMSVGCHVELRTPGTVLVTRVEEIVEEVGHVGELAEPIHGEERPEDVLDATQARVLDAVAPRAVRTAEEIAAVAGVAGRDARRSLPVLEQHGFVVSADGGYRLAPRTRP</sequence>
<dbReference type="InterPro" id="IPR036390">
    <property type="entry name" value="WH_DNA-bd_sf"/>
</dbReference>
<dbReference type="AlphaFoldDB" id="A0A9Q9INA2"/>
<dbReference type="SUPFAM" id="SSF46785">
    <property type="entry name" value="Winged helix' DNA-binding domain"/>
    <property type="match status" value="1"/>
</dbReference>
<dbReference type="Gene3D" id="3.40.50.450">
    <property type="match status" value="1"/>
</dbReference>
<dbReference type="InterPro" id="IPR057666">
    <property type="entry name" value="DrpA_SLOG"/>
</dbReference>
<evidence type="ECO:0000313" key="3">
    <source>
        <dbReference type="EMBL" id="UWZ56083.1"/>
    </source>
</evidence>
<organism evidence="3 4">
    <name type="scientific">Dactylosporangium aurantiacum</name>
    <dbReference type="NCBI Taxonomy" id="35754"/>
    <lineage>
        <taxon>Bacteria</taxon>
        <taxon>Bacillati</taxon>
        <taxon>Actinomycetota</taxon>
        <taxon>Actinomycetes</taxon>
        <taxon>Micromonosporales</taxon>
        <taxon>Micromonosporaceae</taxon>
        <taxon>Dactylosporangium</taxon>
    </lineage>
</organism>
<name>A0A9Q9INA2_9ACTN</name>
<dbReference type="PANTHER" id="PTHR43022:SF1">
    <property type="entry name" value="PROTEIN SMF"/>
    <property type="match status" value="1"/>
</dbReference>
<dbReference type="Gene3D" id="1.10.10.10">
    <property type="entry name" value="Winged helix-like DNA-binding domain superfamily/Winged helix DNA-binding domain"/>
    <property type="match status" value="1"/>
</dbReference>
<protein>
    <submittedName>
        <fullName evidence="3">DNA-processing protein DprA</fullName>
    </submittedName>
</protein>
<feature type="domain" description="Smf/DprA SLOG" evidence="2">
    <location>
        <begin position="95"/>
        <end position="319"/>
    </location>
</feature>
<dbReference type="PANTHER" id="PTHR43022">
    <property type="entry name" value="PROTEIN SMF"/>
    <property type="match status" value="1"/>
</dbReference>
<dbReference type="OrthoDB" id="9785707at2"/>
<dbReference type="Pfam" id="PF02481">
    <property type="entry name" value="DNA_processg_A"/>
    <property type="match status" value="1"/>
</dbReference>
<dbReference type="GO" id="GO:0009294">
    <property type="term" value="P:DNA-mediated transformation"/>
    <property type="evidence" value="ECO:0007669"/>
    <property type="project" value="InterPro"/>
</dbReference>
<dbReference type="SUPFAM" id="SSF102405">
    <property type="entry name" value="MCP/YpsA-like"/>
    <property type="match status" value="1"/>
</dbReference>
<keyword evidence="4" id="KW-1185">Reference proteome</keyword>
<dbReference type="InterPro" id="IPR036388">
    <property type="entry name" value="WH-like_DNA-bd_sf"/>
</dbReference>
<evidence type="ECO:0000259" key="2">
    <source>
        <dbReference type="Pfam" id="PF02481"/>
    </source>
</evidence>
<proteinExistence type="inferred from homology"/>
<dbReference type="RefSeq" id="WP_033357840.1">
    <property type="nucleotide sequence ID" value="NZ_CP073767.1"/>
</dbReference>
<accession>A0A9Q9INA2</accession>
<comment type="similarity">
    <text evidence="1">Belongs to the DprA/Smf family.</text>
</comment>
<dbReference type="EMBL" id="CP073767">
    <property type="protein sequence ID" value="UWZ56083.1"/>
    <property type="molecule type" value="Genomic_DNA"/>
</dbReference>
<dbReference type="Proteomes" id="UP001058003">
    <property type="component" value="Chromosome"/>
</dbReference>
<dbReference type="NCBIfam" id="TIGR00732">
    <property type="entry name" value="dprA"/>
    <property type="match status" value="1"/>
</dbReference>
<reference evidence="3" key="1">
    <citation type="submission" date="2021-04" db="EMBL/GenBank/DDBJ databases">
        <title>Dactylosporangium aurantiacum NRRL B-8018 full assembly.</title>
        <authorList>
            <person name="Hartkoorn R.C."/>
            <person name="Beaudoing E."/>
            <person name="Hot D."/>
        </authorList>
    </citation>
    <scope>NUCLEOTIDE SEQUENCE</scope>
    <source>
        <strain evidence="3">NRRL B-8018</strain>
    </source>
</reference>
<dbReference type="KEGG" id="daur:Daura_07820"/>